<gene>
    <name evidence="1" type="ORF">DPMN_069692</name>
</gene>
<protein>
    <submittedName>
        <fullName evidence="1">Uncharacterized protein</fullName>
    </submittedName>
</protein>
<proteinExistence type="predicted"/>
<evidence type="ECO:0000313" key="2">
    <source>
        <dbReference type="Proteomes" id="UP000828390"/>
    </source>
</evidence>
<keyword evidence="2" id="KW-1185">Reference proteome</keyword>
<reference evidence="1" key="2">
    <citation type="submission" date="2020-11" db="EMBL/GenBank/DDBJ databases">
        <authorList>
            <person name="McCartney M.A."/>
            <person name="Auch B."/>
            <person name="Kono T."/>
            <person name="Mallez S."/>
            <person name="Becker A."/>
            <person name="Gohl D.M."/>
            <person name="Silverstein K.A.T."/>
            <person name="Koren S."/>
            <person name="Bechman K.B."/>
            <person name="Herman A."/>
            <person name="Abrahante J.E."/>
            <person name="Garbe J."/>
        </authorList>
    </citation>
    <scope>NUCLEOTIDE SEQUENCE</scope>
    <source>
        <strain evidence="1">Duluth1</strain>
        <tissue evidence="1">Whole animal</tissue>
    </source>
</reference>
<accession>A0A9D4BNA7</accession>
<dbReference type="AlphaFoldDB" id="A0A9D4BNA7"/>
<reference evidence="1" key="1">
    <citation type="journal article" date="2019" name="bioRxiv">
        <title>The Genome of the Zebra Mussel, Dreissena polymorpha: A Resource for Invasive Species Research.</title>
        <authorList>
            <person name="McCartney M.A."/>
            <person name="Auch B."/>
            <person name="Kono T."/>
            <person name="Mallez S."/>
            <person name="Zhang Y."/>
            <person name="Obille A."/>
            <person name="Becker A."/>
            <person name="Abrahante J.E."/>
            <person name="Garbe J."/>
            <person name="Badalamenti J.P."/>
            <person name="Herman A."/>
            <person name="Mangelson H."/>
            <person name="Liachko I."/>
            <person name="Sullivan S."/>
            <person name="Sone E.D."/>
            <person name="Koren S."/>
            <person name="Silverstein K.A.T."/>
            <person name="Beckman K.B."/>
            <person name="Gohl D.M."/>
        </authorList>
    </citation>
    <scope>NUCLEOTIDE SEQUENCE</scope>
    <source>
        <strain evidence="1">Duluth1</strain>
        <tissue evidence="1">Whole animal</tissue>
    </source>
</reference>
<evidence type="ECO:0000313" key="1">
    <source>
        <dbReference type="EMBL" id="KAH3710221.1"/>
    </source>
</evidence>
<name>A0A9D4BNA7_DREPO</name>
<sequence length="81" mass="9472">MGDMERATCSEDINNNLKEILFELKKQQVDITSLKQQVSLPVSSKQDHNDIKWKYEGNKQQNDFNCDVHEGIKQCMWAIEN</sequence>
<organism evidence="1 2">
    <name type="scientific">Dreissena polymorpha</name>
    <name type="common">Zebra mussel</name>
    <name type="synonym">Mytilus polymorpha</name>
    <dbReference type="NCBI Taxonomy" id="45954"/>
    <lineage>
        <taxon>Eukaryota</taxon>
        <taxon>Metazoa</taxon>
        <taxon>Spiralia</taxon>
        <taxon>Lophotrochozoa</taxon>
        <taxon>Mollusca</taxon>
        <taxon>Bivalvia</taxon>
        <taxon>Autobranchia</taxon>
        <taxon>Heteroconchia</taxon>
        <taxon>Euheterodonta</taxon>
        <taxon>Imparidentia</taxon>
        <taxon>Neoheterodontei</taxon>
        <taxon>Myida</taxon>
        <taxon>Dreissenoidea</taxon>
        <taxon>Dreissenidae</taxon>
        <taxon>Dreissena</taxon>
    </lineage>
</organism>
<dbReference type="EMBL" id="JAIWYP010000014">
    <property type="protein sequence ID" value="KAH3710221.1"/>
    <property type="molecule type" value="Genomic_DNA"/>
</dbReference>
<comment type="caution">
    <text evidence="1">The sequence shown here is derived from an EMBL/GenBank/DDBJ whole genome shotgun (WGS) entry which is preliminary data.</text>
</comment>
<dbReference type="Proteomes" id="UP000828390">
    <property type="component" value="Unassembled WGS sequence"/>
</dbReference>